<organism evidence="1 2">
    <name type="scientific">Ferrimonas sediminum</name>
    <dbReference type="NCBI Taxonomy" id="718193"/>
    <lineage>
        <taxon>Bacteria</taxon>
        <taxon>Pseudomonadati</taxon>
        <taxon>Pseudomonadota</taxon>
        <taxon>Gammaproteobacteria</taxon>
        <taxon>Alteromonadales</taxon>
        <taxon>Ferrimonadaceae</taxon>
        <taxon>Ferrimonas</taxon>
    </lineage>
</organism>
<keyword evidence="2" id="KW-1185">Reference proteome</keyword>
<protein>
    <submittedName>
        <fullName evidence="1">Uncharacterized protein</fullName>
    </submittedName>
</protein>
<dbReference type="Proteomes" id="UP000199527">
    <property type="component" value="Unassembled WGS sequence"/>
</dbReference>
<dbReference type="EMBL" id="FNEM01000002">
    <property type="protein sequence ID" value="SDI63426.1"/>
    <property type="molecule type" value="Genomic_DNA"/>
</dbReference>
<evidence type="ECO:0000313" key="2">
    <source>
        <dbReference type="Proteomes" id="UP000199527"/>
    </source>
</evidence>
<accession>A0A1G8M642</accession>
<dbReference type="AlphaFoldDB" id="A0A1G8M642"/>
<reference evidence="2" key="1">
    <citation type="submission" date="2016-10" db="EMBL/GenBank/DDBJ databases">
        <authorList>
            <person name="Varghese N."/>
            <person name="Submissions S."/>
        </authorList>
    </citation>
    <scope>NUCLEOTIDE SEQUENCE [LARGE SCALE GENOMIC DNA]</scope>
    <source>
        <strain evidence="2">DSM 23317</strain>
    </source>
</reference>
<evidence type="ECO:0000313" key="1">
    <source>
        <dbReference type="EMBL" id="SDI63426.1"/>
    </source>
</evidence>
<proteinExistence type="predicted"/>
<gene>
    <name evidence="1" type="ORF">SAMN04488540_102279</name>
</gene>
<name>A0A1G8M642_9GAMM</name>
<sequence length="66" mass="7017">MLSIPPVTRITTLAPPLSTPLMAVIRVLEDPAKRTITKPAGKPAMNPITAHKTSVFYPQPVGEPAS</sequence>